<protein>
    <submittedName>
        <fullName evidence="1">Uncharacterized protein</fullName>
    </submittedName>
</protein>
<reference evidence="1 2" key="1">
    <citation type="journal article" date="2016" name="Nat. Commun.">
        <title>Thousands of microbial genomes shed light on interconnected biogeochemical processes in an aquifer system.</title>
        <authorList>
            <person name="Anantharaman K."/>
            <person name="Brown C.T."/>
            <person name="Hug L.A."/>
            <person name="Sharon I."/>
            <person name="Castelle C.J."/>
            <person name="Probst A.J."/>
            <person name="Thomas B.C."/>
            <person name="Singh A."/>
            <person name="Wilkins M.J."/>
            <person name="Karaoz U."/>
            <person name="Brodie E.L."/>
            <person name="Williams K.H."/>
            <person name="Hubbard S.S."/>
            <person name="Banfield J.F."/>
        </authorList>
    </citation>
    <scope>NUCLEOTIDE SEQUENCE [LARGE SCALE GENOMIC DNA]</scope>
</reference>
<dbReference type="EMBL" id="MGFE01000006">
    <property type="protein sequence ID" value="OGL99353.1"/>
    <property type="molecule type" value="Genomic_DNA"/>
</dbReference>
<gene>
    <name evidence="1" type="ORF">A2304_00040</name>
</gene>
<dbReference type="AlphaFoldDB" id="A0A1F7W965"/>
<comment type="caution">
    <text evidence="1">The sequence shown here is derived from an EMBL/GenBank/DDBJ whole genome shotgun (WGS) entry which is preliminary data.</text>
</comment>
<accession>A0A1F7W965</accession>
<name>A0A1F7W965_9BACT</name>
<organism evidence="1 2">
    <name type="scientific">Candidatus Uhrbacteria bacterium RIFOXYB2_FULL_57_15</name>
    <dbReference type="NCBI Taxonomy" id="1802422"/>
    <lineage>
        <taxon>Bacteria</taxon>
        <taxon>Candidatus Uhriibacteriota</taxon>
    </lineage>
</organism>
<dbReference type="Proteomes" id="UP000176501">
    <property type="component" value="Unassembled WGS sequence"/>
</dbReference>
<proteinExistence type="predicted"/>
<evidence type="ECO:0000313" key="2">
    <source>
        <dbReference type="Proteomes" id="UP000176501"/>
    </source>
</evidence>
<evidence type="ECO:0000313" key="1">
    <source>
        <dbReference type="EMBL" id="OGL99353.1"/>
    </source>
</evidence>
<sequence>MTDVLSQLQQDAERTLALVRELALLRAYAASHGYSTVDVISVPALKTREASDEDKAIVGARRDAVSELFWLHHARDAACVETGLTPWQVAAILSLRTRAINRNGISPSAAEAPAPAGWETRFWPASIPAPSGIDGAVPPSRGGVERQPDENDRNVVCAARRAVALDDVEGWNKFRTAYGAHRRLTTQQIAGIVAVARRTGKLS</sequence>